<gene>
    <name evidence="14" type="ORF">WN50_29210</name>
    <name evidence="15" type="ORF">WN50_37770</name>
</gene>
<keyword evidence="10 11" id="KW-0472">Membrane</keyword>
<name>A0A0F5Y7X3_9CYAN</name>
<dbReference type="Proteomes" id="UP000033607">
    <property type="component" value="Unassembled WGS sequence"/>
</dbReference>
<feature type="domain" description="HAMP" evidence="13">
    <location>
        <begin position="187"/>
        <end position="240"/>
    </location>
</feature>
<dbReference type="InterPro" id="IPR050428">
    <property type="entry name" value="TCS_sensor_his_kinase"/>
</dbReference>
<comment type="catalytic activity">
    <reaction evidence="1">
        <text>ATP + protein L-histidine = ADP + protein N-phospho-L-histidine.</text>
        <dbReference type="EC" id="2.7.13.3"/>
    </reaction>
</comment>
<evidence type="ECO:0000256" key="4">
    <source>
        <dbReference type="ARBA" id="ARBA00022553"/>
    </source>
</evidence>
<dbReference type="GO" id="GO:0000155">
    <property type="term" value="F:phosphorelay sensor kinase activity"/>
    <property type="evidence" value="ECO:0007669"/>
    <property type="project" value="InterPro"/>
</dbReference>
<feature type="transmembrane region" description="Helical" evidence="11">
    <location>
        <begin position="12"/>
        <end position="37"/>
    </location>
</feature>
<dbReference type="PROSITE" id="PS50885">
    <property type="entry name" value="HAMP"/>
    <property type="match status" value="1"/>
</dbReference>
<dbReference type="CDD" id="cd00075">
    <property type="entry name" value="HATPase"/>
    <property type="match status" value="1"/>
</dbReference>
<dbReference type="CDD" id="cd06225">
    <property type="entry name" value="HAMP"/>
    <property type="match status" value="1"/>
</dbReference>
<dbReference type="FunFam" id="3.30.565.10:FF:000006">
    <property type="entry name" value="Sensor histidine kinase WalK"/>
    <property type="match status" value="1"/>
</dbReference>
<feature type="domain" description="Histidine kinase" evidence="12">
    <location>
        <begin position="248"/>
        <end position="465"/>
    </location>
</feature>
<dbReference type="PROSITE" id="PS50109">
    <property type="entry name" value="HIS_KIN"/>
    <property type="match status" value="1"/>
</dbReference>
<dbReference type="CDD" id="cd00082">
    <property type="entry name" value="HisKA"/>
    <property type="match status" value="1"/>
</dbReference>
<evidence type="ECO:0000256" key="6">
    <source>
        <dbReference type="ARBA" id="ARBA00022692"/>
    </source>
</evidence>
<dbReference type="SUPFAM" id="SSF55874">
    <property type="entry name" value="ATPase domain of HSP90 chaperone/DNA topoisomerase II/histidine kinase"/>
    <property type="match status" value="1"/>
</dbReference>
<dbReference type="EC" id="2.7.13.3" evidence="3"/>
<dbReference type="InterPro" id="IPR036890">
    <property type="entry name" value="HATPase_C_sf"/>
</dbReference>
<dbReference type="InterPro" id="IPR003661">
    <property type="entry name" value="HisK_dim/P_dom"/>
</dbReference>
<dbReference type="Gene3D" id="3.30.565.10">
    <property type="entry name" value="Histidine kinase-like ATPase, C-terminal domain"/>
    <property type="match status" value="1"/>
</dbReference>
<dbReference type="SMART" id="SM00388">
    <property type="entry name" value="HisKA"/>
    <property type="match status" value="1"/>
</dbReference>
<proteinExistence type="predicted"/>
<evidence type="ECO:0000256" key="10">
    <source>
        <dbReference type="ARBA" id="ARBA00023136"/>
    </source>
</evidence>
<dbReference type="FunFam" id="1.10.287.130:FF:000001">
    <property type="entry name" value="Two-component sensor histidine kinase"/>
    <property type="match status" value="1"/>
</dbReference>
<dbReference type="Pfam" id="PF00672">
    <property type="entry name" value="HAMP"/>
    <property type="match status" value="1"/>
</dbReference>
<dbReference type="Gene3D" id="1.10.287.130">
    <property type="match status" value="1"/>
</dbReference>
<evidence type="ECO:0000256" key="1">
    <source>
        <dbReference type="ARBA" id="ARBA00000085"/>
    </source>
</evidence>
<comment type="caution">
    <text evidence="14">The sequence shown here is derived from an EMBL/GenBank/DDBJ whole genome shotgun (WGS) entry which is preliminary data.</text>
</comment>
<evidence type="ECO:0000256" key="3">
    <source>
        <dbReference type="ARBA" id="ARBA00012438"/>
    </source>
</evidence>
<evidence type="ECO:0000256" key="8">
    <source>
        <dbReference type="ARBA" id="ARBA00022989"/>
    </source>
</evidence>
<dbReference type="EMBL" id="LATL02000259">
    <property type="protein sequence ID" value="KMW70113.1"/>
    <property type="molecule type" value="Genomic_DNA"/>
</dbReference>
<sequence length="472" mass="52746">MIKQFRLRKHSLRVRLTAWYIFLLALTLTLFSSYLYIQLEQSLLAQLDTSLQLTSTQTLTNLINSNGHPAFRKTIDSQAITKHLLEVGFAIRLIDENGQILDGLGRYQAIPTTLPTQTGFSNLTASTTTWRVYSQILPDANNKGEWLQVAESLEPIYEASEHLLTLMLLGFPLVLLIAALGGLFLADRALSPIERIIRTAQSIGANDFTQRIGYQGSTDEVRRLAKTLDRMLDRLQSAFEHERRFTADAAHELRTPLTVIKGRIGVTLSHPRTVAEYEQTLQSLEQETDRLIRLTHALLFLARLDLRQMHPTLLQSVDLSNLLSTLVEQMQPLASTQHIQILAHISPQLFVQGNADYLTNLLLNLIDNALKYTPSGGTVTLKATQNDQVVEVQVKDTGVGIEAKHLPFLFDRFYRVEEDRSRRTGGAGLGLAIANEITRLHNGKLTVQSQVNQGTTFTFTVNSVVGAGSEQI</sequence>
<feature type="transmembrane region" description="Helical" evidence="11">
    <location>
        <begin position="163"/>
        <end position="186"/>
    </location>
</feature>
<evidence type="ECO:0000256" key="7">
    <source>
        <dbReference type="ARBA" id="ARBA00022777"/>
    </source>
</evidence>
<dbReference type="PANTHER" id="PTHR45436:SF5">
    <property type="entry name" value="SENSOR HISTIDINE KINASE TRCS"/>
    <property type="match status" value="1"/>
</dbReference>
<dbReference type="SUPFAM" id="SSF47384">
    <property type="entry name" value="Homodimeric domain of signal transducing histidine kinase"/>
    <property type="match status" value="1"/>
</dbReference>
<keyword evidence="8 11" id="KW-1133">Transmembrane helix</keyword>
<reference evidence="14 16" key="1">
    <citation type="submission" date="2015-06" db="EMBL/GenBank/DDBJ databases">
        <title>Draft genome assembly of filamentous brackish cyanobacterium Limnoraphis robusta strain CS-951.</title>
        <authorList>
            <person name="Willis A."/>
            <person name="Parks M."/>
            <person name="Burford M.A."/>
        </authorList>
    </citation>
    <scope>NUCLEOTIDE SEQUENCE [LARGE SCALE GENOMIC DNA]</scope>
    <source>
        <strain evidence="14 16">CS-951</strain>
    </source>
</reference>
<dbReference type="PRINTS" id="PR00344">
    <property type="entry name" value="BCTRLSENSOR"/>
</dbReference>
<dbReference type="Pfam" id="PF00512">
    <property type="entry name" value="HisKA"/>
    <property type="match status" value="1"/>
</dbReference>
<dbReference type="PANTHER" id="PTHR45436">
    <property type="entry name" value="SENSOR HISTIDINE KINASE YKOH"/>
    <property type="match status" value="1"/>
</dbReference>
<evidence type="ECO:0000259" key="13">
    <source>
        <dbReference type="PROSITE" id="PS50885"/>
    </source>
</evidence>
<dbReference type="SUPFAM" id="SSF158472">
    <property type="entry name" value="HAMP domain-like"/>
    <property type="match status" value="1"/>
</dbReference>
<accession>A0A0F5Y7X3</accession>
<evidence type="ECO:0000313" key="16">
    <source>
        <dbReference type="Proteomes" id="UP000033607"/>
    </source>
</evidence>
<dbReference type="InterPro" id="IPR003660">
    <property type="entry name" value="HAMP_dom"/>
</dbReference>
<keyword evidence="6 11" id="KW-0812">Transmembrane</keyword>
<evidence type="ECO:0000256" key="2">
    <source>
        <dbReference type="ARBA" id="ARBA00004370"/>
    </source>
</evidence>
<dbReference type="OrthoDB" id="9763461at2"/>
<dbReference type="InterPro" id="IPR005467">
    <property type="entry name" value="His_kinase_dom"/>
</dbReference>
<dbReference type="SMART" id="SM00387">
    <property type="entry name" value="HATPase_c"/>
    <property type="match status" value="1"/>
</dbReference>
<dbReference type="GO" id="GO:0005886">
    <property type="term" value="C:plasma membrane"/>
    <property type="evidence" value="ECO:0007669"/>
    <property type="project" value="TreeGrafter"/>
</dbReference>
<dbReference type="InterPro" id="IPR003594">
    <property type="entry name" value="HATPase_dom"/>
</dbReference>
<evidence type="ECO:0000259" key="12">
    <source>
        <dbReference type="PROSITE" id="PS50109"/>
    </source>
</evidence>
<dbReference type="Pfam" id="PF02518">
    <property type="entry name" value="HATPase_c"/>
    <property type="match status" value="1"/>
</dbReference>
<keyword evidence="9" id="KW-0902">Two-component regulatory system</keyword>
<dbReference type="InterPro" id="IPR036097">
    <property type="entry name" value="HisK_dim/P_sf"/>
</dbReference>
<comment type="subcellular location">
    <subcellularLocation>
        <location evidence="2">Membrane</location>
    </subcellularLocation>
</comment>
<dbReference type="AlphaFoldDB" id="A0A0F5Y7X3"/>
<evidence type="ECO:0000256" key="5">
    <source>
        <dbReference type="ARBA" id="ARBA00022679"/>
    </source>
</evidence>
<dbReference type="EMBL" id="LATL02000304">
    <property type="protein sequence ID" value="KKD34727.1"/>
    <property type="molecule type" value="Genomic_DNA"/>
</dbReference>
<evidence type="ECO:0000313" key="15">
    <source>
        <dbReference type="EMBL" id="KMW70113.1"/>
    </source>
</evidence>
<evidence type="ECO:0000256" key="9">
    <source>
        <dbReference type="ARBA" id="ARBA00023012"/>
    </source>
</evidence>
<dbReference type="SMART" id="SM00304">
    <property type="entry name" value="HAMP"/>
    <property type="match status" value="1"/>
</dbReference>
<dbReference type="Gene3D" id="6.10.340.10">
    <property type="match status" value="1"/>
</dbReference>
<organism evidence="14 16">
    <name type="scientific">Limnoraphis robusta CS-951</name>
    <dbReference type="NCBI Taxonomy" id="1637645"/>
    <lineage>
        <taxon>Bacteria</taxon>
        <taxon>Bacillati</taxon>
        <taxon>Cyanobacteriota</taxon>
        <taxon>Cyanophyceae</taxon>
        <taxon>Oscillatoriophycideae</taxon>
        <taxon>Oscillatoriales</taxon>
        <taxon>Sirenicapillariaceae</taxon>
        <taxon>Limnoraphis</taxon>
    </lineage>
</organism>
<evidence type="ECO:0000313" key="14">
    <source>
        <dbReference type="EMBL" id="KKD34727.1"/>
    </source>
</evidence>
<dbReference type="RefSeq" id="WP_046282139.1">
    <property type="nucleotide sequence ID" value="NZ_LATL02000259.1"/>
</dbReference>
<dbReference type="InterPro" id="IPR004358">
    <property type="entry name" value="Sig_transdc_His_kin-like_C"/>
</dbReference>
<evidence type="ECO:0000256" key="11">
    <source>
        <dbReference type="SAM" id="Phobius"/>
    </source>
</evidence>
<keyword evidence="4" id="KW-0597">Phosphoprotein</keyword>
<keyword evidence="7 14" id="KW-0418">Kinase</keyword>
<protein>
    <recommendedName>
        <fullName evidence="3">histidine kinase</fullName>
        <ecNumber evidence="3">2.7.13.3</ecNumber>
    </recommendedName>
</protein>
<keyword evidence="5" id="KW-0808">Transferase</keyword>